<name>B7PWB3_IXOSC</name>
<dbReference type="AlphaFoldDB" id="B7PWB3"/>
<dbReference type="EMBL" id="ABJB010732389">
    <property type="status" value="NOT_ANNOTATED_CDS"/>
    <property type="molecule type" value="Genomic_DNA"/>
</dbReference>
<gene>
    <name evidence="1" type="ORF">IscW_ISCW008393</name>
</gene>
<dbReference type="InParanoid" id="B7PWB3"/>
<organism>
    <name type="scientific">Ixodes scapularis</name>
    <name type="common">Black-legged tick</name>
    <name type="synonym">Deer tick</name>
    <dbReference type="NCBI Taxonomy" id="6945"/>
    <lineage>
        <taxon>Eukaryota</taxon>
        <taxon>Metazoa</taxon>
        <taxon>Ecdysozoa</taxon>
        <taxon>Arthropoda</taxon>
        <taxon>Chelicerata</taxon>
        <taxon>Arachnida</taxon>
        <taxon>Acari</taxon>
        <taxon>Parasitiformes</taxon>
        <taxon>Ixodida</taxon>
        <taxon>Ixodoidea</taxon>
        <taxon>Ixodidae</taxon>
        <taxon>Ixodinae</taxon>
        <taxon>Ixodes</taxon>
    </lineage>
</organism>
<reference evidence="2" key="2">
    <citation type="submission" date="2020-05" db="UniProtKB">
        <authorList>
            <consortium name="EnsemblMetazoa"/>
        </authorList>
    </citation>
    <scope>IDENTIFICATION</scope>
    <source>
        <strain evidence="2">wikel</strain>
    </source>
</reference>
<dbReference type="VEuPathDB" id="VectorBase:ISCI008393"/>
<dbReference type="VEuPathDB" id="VectorBase:ISCW008393"/>
<dbReference type="EnsemblMetazoa" id="ISCW008393-RA">
    <property type="protein sequence ID" value="ISCW008393-PA"/>
    <property type="gene ID" value="ISCW008393"/>
</dbReference>
<sequence length="113" mass="13353">MLWRYLCVRKGKWSRRQLSHKFNEVLRRIQIIKRGGTFMHPVSEYLNLLRVRYSRLLRESSGTPALQPWDSRSESDPEVLRYLRVSQAVGIDRAGFRLSPHQMASSRPFHLTS</sequence>
<evidence type="ECO:0000313" key="3">
    <source>
        <dbReference type="Proteomes" id="UP000001555"/>
    </source>
</evidence>
<evidence type="ECO:0000313" key="1">
    <source>
        <dbReference type="EMBL" id="EEC10885.1"/>
    </source>
</evidence>
<keyword evidence="3" id="KW-1185">Reference proteome</keyword>
<accession>B7PWB3</accession>
<reference evidence="1 3" key="1">
    <citation type="submission" date="2008-03" db="EMBL/GenBank/DDBJ databases">
        <title>Annotation of Ixodes scapularis.</title>
        <authorList>
            <consortium name="Ixodes scapularis Genome Project Consortium"/>
            <person name="Caler E."/>
            <person name="Hannick L.I."/>
            <person name="Bidwell S."/>
            <person name="Joardar V."/>
            <person name="Thiagarajan M."/>
            <person name="Amedeo P."/>
            <person name="Galinsky K.J."/>
            <person name="Schobel S."/>
            <person name="Inman J."/>
            <person name="Hostetler J."/>
            <person name="Miller J."/>
            <person name="Hammond M."/>
            <person name="Megy K."/>
            <person name="Lawson D."/>
            <person name="Kodira C."/>
            <person name="Sutton G."/>
            <person name="Meyer J."/>
            <person name="Hill C.A."/>
            <person name="Birren B."/>
            <person name="Nene V."/>
            <person name="Collins F."/>
            <person name="Alarcon-Chaidez F."/>
            <person name="Wikel S."/>
            <person name="Strausberg R."/>
        </authorList>
    </citation>
    <scope>NUCLEOTIDE SEQUENCE [LARGE SCALE GENOMIC DNA]</scope>
    <source>
        <strain evidence="3">Wikel</strain>
        <strain evidence="1">Wikel colony</strain>
    </source>
</reference>
<dbReference type="PaxDb" id="6945-B7PWB3"/>
<dbReference type="EMBL" id="DS807293">
    <property type="protein sequence ID" value="EEC10885.1"/>
    <property type="molecule type" value="Genomic_DNA"/>
</dbReference>
<proteinExistence type="predicted"/>
<dbReference type="HOGENOM" id="CLU_2136217_0_0_1"/>
<protein>
    <submittedName>
        <fullName evidence="1 2">Uncharacterized protein</fullName>
    </submittedName>
</protein>
<evidence type="ECO:0000313" key="2">
    <source>
        <dbReference type="EnsemblMetazoa" id="ISCW008393-PA"/>
    </source>
</evidence>
<dbReference type="Proteomes" id="UP000001555">
    <property type="component" value="Unassembled WGS sequence"/>
</dbReference>